<organism evidence="1 2">
    <name type="scientific">Mycobacterium bourgelatii</name>
    <dbReference type="NCBI Taxonomy" id="1273442"/>
    <lineage>
        <taxon>Bacteria</taxon>
        <taxon>Bacillati</taxon>
        <taxon>Actinomycetota</taxon>
        <taxon>Actinomycetes</taxon>
        <taxon>Mycobacteriales</taxon>
        <taxon>Mycobacteriaceae</taxon>
        <taxon>Mycobacterium</taxon>
    </lineage>
</organism>
<accession>A0A7I9YL95</accession>
<keyword evidence="2" id="KW-1185">Reference proteome</keyword>
<proteinExistence type="predicted"/>
<dbReference type="EMBL" id="BLKZ01000001">
    <property type="protein sequence ID" value="GFG89451.1"/>
    <property type="molecule type" value="Genomic_DNA"/>
</dbReference>
<comment type="caution">
    <text evidence="1">The sequence shown here is derived from an EMBL/GenBank/DDBJ whole genome shotgun (WGS) entry which is preliminary data.</text>
</comment>
<reference evidence="1 2" key="1">
    <citation type="journal article" date="2019" name="Emerg. Microbes Infect.">
        <title>Comprehensive subspecies identification of 175 nontuberculous mycobacteria species based on 7547 genomic profiles.</title>
        <authorList>
            <person name="Matsumoto Y."/>
            <person name="Kinjo T."/>
            <person name="Motooka D."/>
            <person name="Nabeya D."/>
            <person name="Jung N."/>
            <person name="Uechi K."/>
            <person name="Horii T."/>
            <person name="Iida T."/>
            <person name="Fujita J."/>
            <person name="Nakamura S."/>
        </authorList>
    </citation>
    <scope>NUCLEOTIDE SEQUENCE [LARGE SCALE GENOMIC DNA]</scope>
    <source>
        <strain evidence="1 2">JCM 30725</strain>
    </source>
</reference>
<name>A0A7I9YL95_MYCBU</name>
<evidence type="ECO:0000313" key="2">
    <source>
        <dbReference type="Proteomes" id="UP000465360"/>
    </source>
</evidence>
<dbReference type="AlphaFoldDB" id="A0A7I9YL95"/>
<sequence>MGAAAAALASLIVDARLAKSDAAVWTNSGTVNTNDITNLLAFAISLMRAATLPRDGPNLMTVWRANACLRLGIC</sequence>
<evidence type="ECO:0000313" key="1">
    <source>
        <dbReference type="EMBL" id="GFG89451.1"/>
    </source>
</evidence>
<gene>
    <name evidence="1" type="ORF">MBOU_14930</name>
</gene>
<protein>
    <submittedName>
        <fullName evidence="1">Uncharacterized protein</fullName>
    </submittedName>
</protein>
<dbReference type="Proteomes" id="UP000465360">
    <property type="component" value="Unassembled WGS sequence"/>
</dbReference>